<evidence type="ECO:0000313" key="3">
    <source>
        <dbReference type="Proteomes" id="UP000483379"/>
    </source>
</evidence>
<dbReference type="InterPro" id="IPR011992">
    <property type="entry name" value="EF-hand-dom_pair"/>
</dbReference>
<sequence>MSSILSNVGDLASRVYGVATGQTQKYGSPTETIEEVFSQLDATGKGYLDAADFESAFESLGLGSGDGSLTETGVEEVVSALDVDGDGRVTTDDMTQGLQALTDSLGVLRGQESPAGPEAVGAMPPPPPTPEQVLGFTEEELASQYATLTSAEDADPEDEGTQLLASILDDFESADADGDGRVSGEEAMAFAQSLQSATAAAEAESESVTERVEDGLAAAAILDHFDAADADGDGLLSSEEVVAYAQAALGGTDDISADSDVGADADADAEAVSATTADGSTEQLVMRRIMALMDAYGSSSSSDSASDLLSELA</sequence>
<name>A0A6M0JW00_9GAMM</name>
<protein>
    <submittedName>
        <fullName evidence="2">EF-hand domain-containing protein</fullName>
    </submittedName>
</protein>
<dbReference type="CDD" id="cd00051">
    <property type="entry name" value="EFh"/>
    <property type="match status" value="1"/>
</dbReference>
<feature type="domain" description="EF-hand" evidence="1">
    <location>
        <begin position="162"/>
        <end position="197"/>
    </location>
</feature>
<dbReference type="InterPro" id="IPR052591">
    <property type="entry name" value="CML21-like"/>
</dbReference>
<dbReference type="SMART" id="SM00054">
    <property type="entry name" value="EFh"/>
    <property type="match status" value="4"/>
</dbReference>
<dbReference type="PANTHER" id="PTHR23064">
    <property type="entry name" value="TROPONIN"/>
    <property type="match status" value="1"/>
</dbReference>
<dbReference type="GO" id="GO:0005509">
    <property type="term" value="F:calcium ion binding"/>
    <property type="evidence" value="ECO:0007669"/>
    <property type="project" value="InterPro"/>
</dbReference>
<dbReference type="Gene3D" id="1.10.238.10">
    <property type="entry name" value="EF-hand"/>
    <property type="match status" value="2"/>
</dbReference>
<dbReference type="SUPFAM" id="SSF47473">
    <property type="entry name" value="EF-hand"/>
    <property type="match status" value="1"/>
</dbReference>
<dbReference type="RefSeq" id="WP_164452159.1">
    <property type="nucleotide sequence ID" value="NZ_JAAIJQ010000015.1"/>
</dbReference>
<keyword evidence="3" id="KW-1185">Reference proteome</keyword>
<feature type="domain" description="EF-hand" evidence="1">
    <location>
        <begin position="216"/>
        <end position="251"/>
    </location>
</feature>
<dbReference type="Pfam" id="PF13499">
    <property type="entry name" value="EF-hand_7"/>
    <property type="match status" value="1"/>
</dbReference>
<dbReference type="AlphaFoldDB" id="A0A6M0JW00"/>
<dbReference type="Pfam" id="PF13202">
    <property type="entry name" value="EF-hand_5"/>
    <property type="match status" value="2"/>
</dbReference>
<dbReference type="EMBL" id="JAAIJQ010000015">
    <property type="protein sequence ID" value="NEV61688.1"/>
    <property type="molecule type" value="Genomic_DNA"/>
</dbReference>
<evidence type="ECO:0000259" key="1">
    <source>
        <dbReference type="PROSITE" id="PS50222"/>
    </source>
</evidence>
<comment type="caution">
    <text evidence="2">The sequence shown here is derived from an EMBL/GenBank/DDBJ whole genome shotgun (WGS) entry which is preliminary data.</text>
</comment>
<dbReference type="PROSITE" id="PS00018">
    <property type="entry name" value="EF_HAND_1"/>
    <property type="match status" value="2"/>
</dbReference>
<feature type="domain" description="EF-hand" evidence="1">
    <location>
        <begin position="28"/>
        <end position="63"/>
    </location>
</feature>
<accession>A0A6M0JW00</accession>
<dbReference type="InterPro" id="IPR002048">
    <property type="entry name" value="EF_hand_dom"/>
</dbReference>
<dbReference type="InterPro" id="IPR018247">
    <property type="entry name" value="EF_Hand_1_Ca_BS"/>
</dbReference>
<organism evidence="2 3">
    <name type="scientific">Thiorhodococcus minor</name>
    <dbReference type="NCBI Taxonomy" id="57489"/>
    <lineage>
        <taxon>Bacteria</taxon>
        <taxon>Pseudomonadati</taxon>
        <taxon>Pseudomonadota</taxon>
        <taxon>Gammaproteobacteria</taxon>
        <taxon>Chromatiales</taxon>
        <taxon>Chromatiaceae</taxon>
        <taxon>Thiorhodococcus</taxon>
    </lineage>
</organism>
<proteinExistence type="predicted"/>
<gene>
    <name evidence="2" type="ORF">G3446_07260</name>
</gene>
<evidence type="ECO:0000313" key="2">
    <source>
        <dbReference type="EMBL" id="NEV61688.1"/>
    </source>
</evidence>
<dbReference type="Proteomes" id="UP000483379">
    <property type="component" value="Unassembled WGS sequence"/>
</dbReference>
<reference evidence="2 3" key="1">
    <citation type="submission" date="2020-02" db="EMBL/GenBank/DDBJ databases">
        <title>Genome sequences of Thiorhodococcus mannitoliphagus and Thiorhodococcus minor, purple sulfur photosynthetic bacteria in the gammaproteobacterial family, Chromatiaceae.</title>
        <authorList>
            <person name="Aviles F.A."/>
            <person name="Meyer T.E."/>
            <person name="Kyndt J.A."/>
        </authorList>
    </citation>
    <scope>NUCLEOTIDE SEQUENCE [LARGE SCALE GENOMIC DNA]</scope>
    <source>
        <strain evidence="2 3">DSM 11518</strain>
    </source>
</reference>
<dbReference type="PROSITE" id="PS50222">
    <property type="entry name" value="EF_HAND_2"/>
    <property type="match status" value="4"/>
</dbReference>
<feature type="domain" description="EF-hand" evidence="1">
    <location>
        <begin position="69"/>
        <end position="104"/>
    </location>
</feature>